<evidence type="ECO:0000313" key="2">
    <source>
        <dbReference type="Proteomes" id="UP001174932"/>
    </source>
</evidence>
<evidence type="ECO:0000313" key="1">
    <source>
        <dbReference type="EMBL" id="MDO6965782.1"/>
    </source>
</evidence>
<keyword evidence="2" id="KW-1185">Reference proteome</keyword>
<protein>
    <submittedName>
        <fullName evidence="1">Uncharacterized protein</fullName>
    </submittedName>
</protein>
<name>A0ABT8YR44_9HYPH</name>
<accession>A0ABT8YR44</accession>
<sequence>MTTTVHTDLITPALAKSDPDVAFQQLPAWATTWTLVDTEEAAEDPRLSPTIAVVLGKKLRVSVTMTALQFALLLHCTALGHSVATNSNHAKAHPRIYAKFIFRDAAQDNTPIGRLFAAAIEHEAESMLDNCSDLRPVNLAKTYEGRPKKDAVELLKHHVRRLVRERELGGTLPEGFSVQAYLDNLEALLLAVEVEREAHLSPATEQR</sequence>
<reference evidence="1" key="1">
    <citation type="journal article" date="2015" name="Int. J. Syst. Evol. Microbiol.">
        <title>Rhizobium alvei sp. nov., isolated from a freshwater river.</title>
        <authorList>
            <person name="Sheu S.Y."/>
            <person name="Huang H.W."/>
            <person name="Young C.C."/>
            <person name="Chen W.M."/>
        </authorList>
    </citation>
    <scope>NUCLEOTIDE SEQUENCE</scope>
    <source>
        <strain evidence="1">TNR-22</strain>
    </source>
</reference>
<gene>
    <name evidence="1" type="ORF">Q4481_17610</name>
</gene>
<dbReference type="RefSeq" id="WP_304377712.1">
    <property type="nucleotide sequence ID" value="NZ_JAUOZU010000013.1"/>
</dbReference>
<dbReference type="EMBL" id="JAUOZU010000013">
    <property type="protein sequence ID" value="MDO6965782.1"/>
    <property type="molecule type" value="Genomic_DNA"/>
</dbReference>
<dbReference type="Proteomes" id="UP001174932">
    <property type="component" value="Unassembled WGS sequence"/>
</dbReference>
<reference evidence="1" key="2">
    <citation type="submission" date="2023-07" db="EMBL/GenBank/DDBJ databases">
        <authorList>
            <person name="Shen H."/>
        </authorList>
    </citation>
    <scope>NUCLEOTIDE SEQUENCE</scope>
    <source>
        <strain evidence="1">TNR-22</strain>
    </source>
</reference>
<proteinExistence type="predicted"/>
<comment type="caution">
    <text evidence="1">The sequence shown here is derived from an EMBL/GenBank/DDBJ whole genome shotgun (WGS) entry which is preliminary data.</text>
</comment>
<organism evidence="1 2">
    <name type="scientific">Rhizobium alvei</name>
    <dbReference type="NCBI Taxonomy" id="1132659"/>
    <lineage>
        <taxon>Bacteria</taxon>
        <taxon>Pseudomonadati</taxon>
        <taxon>Pseudomonadota</taxon>
        <taxon>Alphaproteobacteria</taxon>
        <taxon>Hyphomicrobiales</taxon>
        <taxon>Rhizobiaceae</taxon>
        <taxon>Rhizobium/Agrobacterium group</taxon>
        <taxon>Rhizobium</taxon>
    </lineage>
</organism>